<dbReference type="PANTHER" id="PTHR21621:SF0">
    <property type="entry name" value="BETA-CITRYLGLUTAMATE SYNTHASE B-RELATED"/>
    <property type="match status" value="1"/>
</dbReference>
<protein>
    <recommendedName>
        <fullName evidence="3">ATP-grasp domain-containing protein</fullName>
    </recommendedName>
</protein>
<accession>A0A8J3RN35</accession>
<evidence type="ECO:0000259" key="3">
    <source>
        <dbReference type="PROSITE" id="PS50975"/>
    </source>
</evidence>
<feature type="domain" description="ATP-grasp" evidence="3">
    <location>
        <begin position="129"/>
        <end position="318"/>
    </location>
</feature>
<dbReference type="GO" id="GO:0005737">
    <property type="term" value="C:cytoplasm"/>
    <property type="evidence" value="ECO:0007669"/>
    <property type="project" value="TreeGrafter"/>
</dbReference>
<keyword evidence="5" id="KW-1185">Reference proteome</keyword>
<evidence type="ECO:0000256" key="1">
    <source>
        <dbReference type="PROSITE-ProRule" id="PRU00409"/>
    </source>
</evidence>
<organism evidence="4 5">
    <name type="scientific">Planobispora longispora</name>
    <dbReference type="NCBI Taxonomy" id="28887"/>
    <lineage>
        <taxon>Bacteria</taxon>
        <taxon>Bacillati</taxon>
        <taxon>Actinomycetota</taxon>
        <taxon>Actinomycetes</taxon>
        <taxon>Streptosporangiales</taxon>
        <taxon>Streptosporangiaceae</taxon>
        <taxon>Planobispora</taxon>
    </lineage>
</organism>
<dbReference type="AlphaFoldDB" id="A0A8J3RN35"/>
<dbReference type="GO" id="GO:0005524">
    <property type="term" value="F:ATP binding"/>
    <property type="evidence" value="ECO:0007669"/>
    <property type="project" value="UniProtKB-UniRule"/>
</dbReference>
<proteinExistence type="predicted"/>
<dbReference type="RefSeq" id="WP_203891210.1">
    <property type="nucleotide sequence ID" value="NZ_BOOH01000021.1"/>
</dbReference>
<evidence type="ECO:0000313" key="5">
    <source>
        <dbReference type="Proteomes" id="UP000616724"/>
    </source>
</evidence>
<dbReference type="GO" id="GO:0018169">
    <property type="term" value="F:ribosomal S6-glutamic acid ligase activity"/>
    <property type="evidence" value="ECO:0007669"/>
    <property type="project" value="TreeGrafter"/>
</dbReference>
<name>A0A8J3RN35_9ACTN</name>
<keyword evidence="1" id="KW-0067">ATP-binding</keyword>
<dbReference type="EMBL" id="BOOH01000021">
    <property type="protein sequence ID" value="GIH76629.1"/>
    <property type="molecule type" value="Genomic_DNA"/>
</dbReference>
<gene>
    <name evidence="4" type="ORF">Plo01_30580</name>
</gene>
<dbReference type="Proteomes" id="UP000616724">
    <property type="component" value="Unassembled WGS sequence"/>
</dbReference>
<feature type="region of interest" description="Disordered" evidence="2">
    <location>
        <begin position="330"/>
        <end position="351"/>
    </location>
</feature>
<dbReference type="PROSITE" id="PS50975">
    <property type="entry name" value="ATP_GRASP"/>
    <property type="match status" value="1"/>
</dbReference>
<keyword evidence="1" id="KW-0547">Nucleotide-binding</keyword>
<dbReference type="Gene3D" id="3.30.470.20">
    <property type="entry name" value="ATP-grasp fold, B domain"/>
    <property type="match status" value="1"/>
</dbReference>
<dbReference type="Pfam" id="PF21068">
    <property type="entry name" value="ATPgraspMvdD"/>
    <property type="match status" value="1"/>
</dbReference>
<reference evidence="4 5" key="1">
    <citation type="submission" date="2021-01" db="EMBL/GenBank/DDBJ databases">
        <title>Whole genome shotgun sequence of Planobispora longispora NBRC 13918.</title>
        <authorList>
            <person name="Komaki H."/>
            <person name="Tamura T."/>
        </authorList>
    </citation>
    <scope>NUCLEOTIDE SEQUENCE [LARGE SCALE GENOMIC DNA]</scope>
    <source>
        <strain evidence="4 5">NBRC 13918</strain>
    </source>
</reference>
<sequence length="351" mass="39309">MILILSDRRDDAVELVLPKLERRGARVTWWDPGDFPARGRLTAAFADGGHRIVLDTGAERLDLAEVRAVWRRRPNAPRPAETVTEPSHRRHAVWQAEFLLDGAWELAPARWLPSRREVERRAHNKIIHMARAAALGFRVPETVYTNDPAELVPAYERAGGNLIAKQINSDEFTLDGADHRTYTTVLGRRHLTSRHRLQHEPVILQPYVPKAVELRVIVVGERVFAAEIDARDSRTARDDWRHYDDDRVRYAAHRLPDGLERACAELTASLGLTYGAIDLILTPDGEYAFLEINPNGAWGFVEQRAGLPVSDAIADWLVAADGIAEHAMSAPVNDTATHPANDTVDGKTDHE</sequence>
<dbReference type="PANTHER" id="PTHR21621">
    <property type="entry name" value="RIBOSOMAL PROTEIN S6 MODIFICATION PROTEIN"/>
    <property type="match status" value="1"/>
</dbReference>
<dbReference type="SUPFAM" id="SSF56059">
    <property type="entry name" value="Glutathione synthetase ATP-binding domain-like"/>
    <property type="match status" value="1"/>
</dbReference>
<dbReference type="InterPro" id="IPR011761">
    <property type="entry name" value="ATP-grasp"/>
</dbReference>
<dbReference type="GO" id="GO:0009432">
    <property type="term" value="P:SOS response"/>
    <property type="evidence" value="ECO:0007669"/>
    <property type="project" value="TreeGrafter"/>
</dbReference>
<evidence type="ECO:0000313" key="4">
    <source>
        <dbReference type="EMBL" id="GIH76629.1"/>
    </source>
</evidence>
<comment type="caution">
    <text evidence="4">The sequence shown here is derived from an EMBL/GenBank/DDBJ whole genome shotgun (WGS) entry which is preliminary data.</text>
</comment>
<dbReference type="GO" id="GO:0046872">
    <property type="term" value="F:metal ion binding"/>
    <property type="evidence" value="ECO:0007669"/>
    <property type="project" value="InterPro"/>
</dbReference>
<dbReference type="InterPro" id="IPR048936">
    <property type="entry name" value="MvdD-like_ATPgrasp"/>
</dbReference>
<evidence type="ECO:0000256" key="2">
    <source>
        <dbReference type="SAM" id="MobiDB-lite"/>
    </source>
</evidence>